<reference evidence="2 3" key="1">
    <citation type="journal article" date="2020" name="G3 (Bethesda)">
        <title>Improved Reference Genome for Cyclotella cryptica CCMP332, a Model for Cell Wall Morphogenesis, Salinity Adaptation, and Lipid Production in Diatoms (Bacillariophyta).</title>
        <authorList>
            <person name="Roberts W.R."/>
            <person name="Downey K.M."/>
            <person name="Ruck E.C."/>
            <person name="Traller J.C."/>
            <person name="Alverson A.J."/>
        </authorList>
    </citation>
    <scope>NUCLEOTIDE SEQUENCE [LARGE SCALE GENOMIC DNA]</scope>
    <source>
        <strain evidence="2 3">CCMP332</strain>
    </source>
</reference>
<keyword evidence="3" id="KW-1185">Reference proteome</keyword>
<feature type="compositionally biased region" description="Basic and acidic residues" evidence="1">
    <location>
        <begin position="18"/>
        <end position="29"/>
    </location>
</feature>
<name>A0ABD3QVZ1_9STRA</name>
<evidence type="ECO:0000313" key="3">
    <source>
        <dbReference type="Proteomes" id="UP001516023"/>
    </source>
</evidence>
<dbReference type="AlphaFoldDB" id="A0ABD3QVZ1"/>
<organism evidence="2 3">
    <name type="scientific">Cyclotella cryptica</name>
    <dbReference type="NCBI Taxonomy" id="29204"/>
    <lineage>
        <taxon>Eukaryota</taxon>
        <taxon>Sar</taxon>
        <taxon>Stramenopiles</taxon>
        <taxon>Ochrophyta</taxon>
        <taxon>Bacillariophyta</taxon>
        <taxon>Coscinodiscophyceae</taxon>
        <taxon>Thalassiosirophycidae</taxon>
        <taxon>Stephanodiscales</taxon>
        <taxon>Stephanodiscaceae</taxon>
        <taxon>Cyclotella</taxon>
    </lineage>
</organism>
<accession>A0ABD3QVZ1</accession>
<feature type="region of interest" description="Disordered" evidence="1">
    <location>
        <begin position="1"/>
        <end position="29"/>
    </location>
</feature>
<gene>
    <name evidence="2" type="ORF">HJC23_008448</name>
</gene>
<feature type="compositionally biased region" description="Polar residues" evidence="1">
    <location>
        <begin position="1"/>
        <end position="16"/>
    </location>
</feature>
<comment type="caution">
    <text evidence="2">The sequence shown here is derived from an EMBL/GenBank/DDBJ whole genome shotgun (WGS) entry which is preliminary data.</text>
</comment>
<sequence length="202" mass="23749">MKFTGMSSNRRNSNTFDRLPKTPRQKEQWMSENLPRGAIEVLNAHMENKFEILLSNRIEGITKKLNTIQNDVVNLKTSAATSYEYLEINARLTEIEKRQGGMDTKTNQMQSAMWDNDKKQMKKLRELEESHNTISTDTDWLKDQVEILEKRQRWNEIESLDESSQVAQLKEENDVLKSKYDEFVKETHRRLLAILDLLKSVD</sequence>
<dbReference type="EMBL" id="JABMIG020000006">
    <property type="protein sequence ID" value="KAL3804633.1"/>
    <property type="molecule type" value="Genomic_DNA"/>
</dbReference>
<evidence type="ECO:0000313" key="2">
    <source>
        <dbReference type="EMBL" id="KAL3804633.1"/>
    </source>
</evidence>
<proteinExistence type="predicted"/>
<dbReference type="Proteomes" id="UP001516023">
    <property type="component" value="Unassembled WGS sequence"/>
</dbReference>
<evidence type="ECO:0000256" key="1">
    <source>
        <dbReference type="SAM" id="MobiDB-lite"/>
    </source>
</evidence>
<protein>
    <submittedName>
        <fullName evidence="2">Uncharacterized protein</fullName>
    </submittedName>
</protein>